<dbReference type="InterPro" id="IPR005630">
    <property type="entry name" value="Terpene_synthase_metal-bd"/>
</dbReference>
<keyword evidence="9" id="KW-1185">Reference proteome</keyword>
<keyword evidence="4" id="KW-0460">Magnesium</keyword>
<gene>
    <name evidence="8" type="primary">LOC115722765</name>
</gene>
<dbReference type="EMBL" id="UZAU01000649">
    <property type="status" value="NOT_ANNOTATED_CDS"/>
    <property type="molecule type" value="Genomic_DNA"/>
</dbReference>
<dbReference type="AlphaFoldDB" id="A0A803Q6R0"/>
<evidence type="ECO:0000313" key="9">
    <source>
        <dbReference type="Proteomes" id="UP000596661"/>
    </source>
</evidence>
<dbReference type="CDD" id="cd00684">
    <property type="entry name" value="Terpene_cyclase_plant_C1"/>
    <property type="match status" value="1"/>
</dbReference>
<dbReference type="FunFam" id="1.50.10.130:FF:000001">
    <property type="entry name" value="Isoprene synthase, chloroplastic"/>
    <property type="match status" value="1"/>
</dbReference>
<dbReference type="InterPro" id="IPR050148">
    <property type="entry name" value="Terpene_synthase-like"/>
</dbReference>
<dbReference type="SFLD" id="SFLDS00005">
    <property type="entry name" value="Isoprenoid_Synthase_Type_I"/>
    <property type="match status" value="1"/>
</dbReference>
<dbReference type="PANTHER" id="PTHR31225:SF9">
    <property type="entry name" value="TERPENE SYNTHASE 10"/>
    <property type="match status" value="1"/>
</dbReference>
<accession>A0A803Q6R0</accession>
<dbReference type="SUPFAM" id="SSF48239">
    <property type="entry name" value="Terpenoid cyclases/Protein prenyltransferases"/>
    <property type="match status" value="1"/>
</dbReference>
<dbReference type="InterPro" id="IPR044814">
    <property type="entry name" value="Terpene_cyclase_plant_C1"/>
</dbReference>
<feature type="domain" description="Terpene synthase N-terminal" evidence="6">
    <location>
        <begin position="29"/>
        <end position="197"/>
    </location>
</feature>
<evidence type="ECO:0000256" key="2">
    <source>
        <dbReference type="ARBA" id="ARBA00004721"/>
    </source>
</evidence>
<evidence type="ECO:0000259" key="6">
    <source>
        <dbReference type="Pfam" id="PF01397"/>
    </source>
</evidence>
<dbReference type="InterPro" id="IPR034741">
    <property type="entry name" value="Terpene_cyclase-like_1_C"/>
</dbReference>
<protein>
    <recommendedName>
        <fullName evidence="10">Terpene synthase</fullName>
    </recommendedName>
</protein>
<dbReference type="InterPro" id="IPR001906">
    <property type="entry name" value="Terpene_synth_N"/>
</dbReference>
<reference evidence="8" key="1">
    <citation type="submission" date="2018-11" db="EMBL/GenBank/DDBJ databases">
        <authorList>
            <person name="Grassa J C."/>
        </authorList>
    </citation>
    <scope>NUCLEOTIDE SEQUENCE [LARGE SCALE GENOMIC DNA]</scope>
</reference>
<dbReference type="GO" id="GO:0016102">
    <property type="term" value="P:diterpenoid biosynthetic process"/>
    <property type="evidence" value="ECO:0007669"/>
    <property type="project" value="InterPro"/>
</dbReference>
<evidence type="ECO:0000256" key="4">
    <source>
        <dbReference type="ARBA" id="ARBA00022842"/>
    </source>
</evidence>
<dbReference type="Gramene" id="evm.model.07.849">
    <property type="protein sequence ID" value="cds.evm.model.07.849"/>
    <property type="gene ID" value="evm.TU.07.849"/>
</dbReference>
<dbReference type="GO" id="GO:0000287">
    <property type="term" value="F:magnesium ion binding"/>
    <property type="evidence" value="ECO:0007669"/>
    <property type="project" value="InterPro"/>
</dbReference>
<name>A0A803Q6R0_CANSA</name>
<dbReference type="OMA" id="AACEHIN"/>
<dbReference type="SFLD" id="SFLDG01019">
    <property type="entry name" value="Terpene_Cyclase_Like_1_C_Termi"/>
    <property type="match status" value="1"/>
</dbReference>
<dbReference type="Gene3D" id="1.10.600.10">
    <property type="entry name" value="Farnesyl Diphosphate Synthase"/>
    <property type="match status" value="1"/>
</dbReference>
<comment type="cofactor">
    <cofactor evidence="1">
        <name>Mg(2+)</name>
        <dbReference type="ChEBI" id="CHEBI:18420"/>
    </cofactor>
</comment>
<keyword evidence="5" id="KW-0456">Lyase</keyword>
<sequence length="576" mass="67553">MSLSGLISTTTFKEQPAIVRRSGNYKPPLWDAHFIQSLQVIYTEESYGKRINELKEDVRRILEKEAENPLVKLEQINDLSRLGISYHFEDQIKAILNLTYNNNNNALWKKNNLYATALHFKLLRQYGFNPVSSEVFNAFKDEKKEFKESLSKDVKGMVCLYEASFYSFRGEPILDEARDFTTKHLKQYLMMTRQGKTISVDHDDNNDLMVKLVEHALELPVHWRMKRLEARWFIDMYAEMSHHHHMNSTFLQLAKLDFNVVQSTYQEDLKHAVRWWKTTSLGERLPFARDRIVETFLWTVGVKFEPQFRYCRKMLTKMGQLVTSMDDIFDVYGTLDELSLFQDALERWDINTIDQLPDYMKIFFLAAYNVVNEMAYDVLKQNGILIIKYLKKTWTDLCKCYMLEANWYHSGYTPSLEEYIKNGWISIAEPLILVNLYCLITNPIKEDDMDCLLQYPTFIRISGIIARLVDDLGTSSDELKRGDNPKSIQCYMKENGICDEKNGREHIRNLISETWKEMNEARVGESPFSQAFIETAIDFVRTAMMIYQKEQDGVGTNFDHYTKDGIISLFFTSIPI</sequence>
<dbReference type="InterPro" id="IPR008949">
    <property type="entry name" value="Isoprenoid_synthase_dom_sf"/>
</dbReference>
<evidence type="ECO:0000259" key="7">
    <source>
        <dbReference type="Pfam" id="PF03936"/>
    </source>
</evidence>
<dbReference type="OrthoDB" id="1153897at2759"/>
<evidence type="ECO:0008006" key="10">
    <source>
        <dbReference type="Google" id="ProtNLM"/>
    </source>
</evidence>
<dbReference type="Gene3D" id="1.50.10.130">
    <property type="entry name" value="Terpene synthase, N-terminal domain"/>
    <property type="match status" value="1"/>
</dbReference>
<dbReference type="Proteomes" id="UP000596661">
    <property type="component" value="Chromosome 7"/>
</dbReference>
<feature type="domain" description="Terpene synthase metal-binding" evidence="7">
    <location>
        <begin position="279"/>
        <end position="517"/>
    </location>
</feature>
<dbReference type="GO" id="GO:0010333">
    <property type="term" value="F:terpene synthase activity"/>
    <property type="evidence" value="ECO:0007669"/>
    <property type="project" value="InterPro"/>
</dbReference>
<dbReference type="EnsemblPlants" id="evm.model.07.849">
    <property type="protein sequence ID" value="cds.evm.model.07.849"/>
    <property type="gene ID" value="evm.TU.07.849"/>
</dbReference>
<dbReference type="InterPro" id="IPR008930">
    <property type="entry name" value="Terpenoid_cyclase/PrenylTrfase"/>
</dbReference>
<proteinExistence type="predicted"/>
<dbReference type="FunFam" id="1.10.600.10:FF:000007">
    <property type="entry name" value="Isoprene synthase, chloroplastic"/>
    <property type="match status" value="1"/>
</dbReference>
<organism evidence="8 9">
    <name type="scientific">Cannabis sativa</name>
    <name type="common">Hemp</name>
    <name type="synonym">Marijuana</name>
    <dbReference type="NCBI Taxonomy" id="3483"/>
    <lineage>
        <taxon>Eukaryota</taxon>
        <taxon>Viridiplantae</taxon>
        <taxon>Streptophyta</taxon>
        <taxon>Embryophyta</taxon>
        <taxon>Tracheophyta</taxon>
        <taxon>Spermatophyta</taxon>
        <taxon>Magnoliopsida</taxon>
        <taxon>eudicotyledons</taxon>
        <taxon>Gunneridae</taxon>
        <taxon>Pentapetalae</taxon>
        <taxon>rosids</taxon>
        <taxon>fabids</taxon>
        <taxon>Rosales</taxon>
        <taxon>Cannabaceae</taxon>
        <taxon>Cannabis</taxon>
    </lineage>
</organism>
<keyword evidence="3" id="KW-0479">Metal-binding</keyword>
<dbReference type="SUPFAM" id="SSF48576">
    <property type="entry name" value="Terpenoid synthases"/>
    <property type="match status" value="1"/>
</dbReference>
<dbReference type="Pfam" id="PF03936">
    <property type="entry name" value="Terpene_synth_C"/>
    <property type="match status" value="1"/>
</dbReference>
<comment type="pathway">
    <text evidence="2">Secondary metabolite biosynthesis; terpenoid biosynthesis.</text>
</comment>
<evidence type="ECO:0000256" key="5">
    <source>
        <dbReference type="ARBA" id="ARBA00023239"/>
    </source>
</evidence>
<dbReference type="InterPro" id="IPR036965">
    <property type="entry name" value="Terpene_synth_N_sf"/>
</dbReference>
<evidence type="ECO:0000313" key="8">
    <source>
        <dbReference type="EnsemblPlants" id="cds.evm.model.07.849"/>
    </source>
</evidence>
<dbReference type="PANTHER" id="PTHR31225">
    <property type="entry name" value="OS04G0344100 PROTEIN-RELATED"/>
    <property type="match status" value="1"/>
</dbReference>
<evidence type="ECO:0000256" key="3">
    <source>
        <dbReference type="ARBA" id="ARBA00022723"/>
    </source>
</evidence>
<dbReference type="Pfam" id="PF01397">
    <property type="entry name" value="Terpene_synth"/>
    <property type="match status" value="1"/>
</dbReference>
<reference evidence="8" key="2">
    <citation type="submission" date="2021-03" db="UniProtKB">
        <authorList>
            <consortium name="EnsemblPlants"/>
        </authorList>
    </citation>
    <scope>IDENTIFICATION</scope>
</reference>
<evidence type="ECO:0000256" key="1">
    <source>
        <dbReference type="ARBA" id="ARBA00001946"/>
    </source>
</evidence>